<proteinExistence type="predicted"/>
<evidence type="ECO:0000313" key="2">
    <source>
        <dbReference type="EMBL" id="SHG50931.1"/>
    </source>
</evidence>
<organism evidence="2 3">
    <name type="scientific">Winogradskyella jejuensis</name>
    <dbReference type="NCBI Taxonomy" id="1089305"/>
    <lineage>
        <taxon>Bacteria</taxon>
        <taxon>Pseudomonadati</taxon>
        <taxon>Bacteroidota</taxon>
        <taxon>Flavobacteriia</taxon>
        <taxon>Flavobacteriales</taxon>
        <taxon>Flavobacteriaceae</taxon>
        <taxon>Winogradskyella</taxon>
    </lineage>
</organism>
<name>A0A1M5KDZ4_9FLAO</name>
<accession>A0A1M5KDZ4</accession>
<reference evidence="3" key="1">
    <citation type="submission" date="2016-11" db="EMBL/GenBank/DDBJ databases">
        <authorList>
            <person name="Varghese N."/>
            <person name="Submissions S."/>
        </authorList>
    </citation>
    <scope>NUCLEOTIDE SEQUENCE [LARGE SCALE GENOMIC DNA]</scope>
    <source>
        <strain evidence="3">DSM 25330</strain>
    </source>
</reference>
<protein>
    <submittedName>
        <fullName evidence="2">Transcriptional regulator, MarR family</fullName>
    </submittedName>
</protein>
<dbReference type="PANTHER" id="PTHR33164:SF43">
    <property type="entry name" value="HTH-TYPE TRANSCRIPTIONAL REPRESSOR YETL"/>
    <property type="match status" value="1"/>
</dbReference>
<evidence type="ECO:0000313" key="3">
    <source>
        <dbReference type="Proteomes" id="UP000184522"/>
    </source>
</evidence>
<dbReference type="Proteomes" id="UP000184522">
    <property type="component" value="Unassembled WGS sequence"/>
</dbReference>
<dbReference type="GO" id="GO:0003700">
    <property type="term" value="F:DNA-binding transcription factor activity"/>
    <property type="evidence" value="ECO:0007669"/>
    <property type="project" value="InterPro"/>
</dbReference>
<dbReference type="SUPFAM" id="SSF46785">
    <property type="entry name" value="Winged helix' DNA-binding domain"/>
    <property type="match status" value="1"/>
</dbReference>
<dbReference type="PANTHER" id="PTHR33164">
    <property type="entry name" value="TRANSCRIPTIONAL REGULATOR, MARR FAMILY"/>
    <property type="match status" value="1"/>
</dbReference>
<feature type="domain" description="HTH marR-type" evidence="1">
    <location>
        <begin position="7"/>
        <end position="158"/>
    </location>
</feature>
<keyword evidence="3" id="KW-1185">Reference proteome</keyword>
<dbReference type="PRINTS" id="PR00598">
    <property type="entry name" value="HTHMARR"/>
</dbReference>
<gene>
    <name evidence="2" type="ORF">SAMN05444148_0302</name>
</gene>
<sequence length="158" mass="18330">MYIQLLYMKELQDILHSTSNLSASKAAVISVFYVNNVIKESILNDLKPFDLSIEQFNVLRILRGQKGKPLNLQDIQERMINKMSNTTRLVDKLIKKNFVKRNICEQNRRKVEIVITESGLDILKELDDKIINTEKNITSQLTSEELKQLNTLLLKINN</sequence>
<dbReference type="InterPro" id="IPR039422">
    <property type="entry name" value="MarR/SlyA-like"/>
</dbReference>
<dbReference type="SMART" id="SM00347">
    <property type="entry name" value="HTH_MARR"/>
    <property type="match status" value="1"/>
</dbReference>
<dbReference type="PROSITE" id="PS50995">
    <property type="entry name" value="HTH_MARR_2"/>
    <property type="match status" value="1"/>
</dbReference>
<dbReference type="InterPro" id="IPR036388">
    <property type="entry name" value="WH-like_DNA-bd_sf"/>
</dbReference>
<dbReference type="Gene3D" id="1.10.10.10">
    <property type="entry name" value="Winged helix-like DNA-binding domain superfamily/Winged helix DNA-binding domain"/>
    <property type="match status" value="1"/>
</dbReference>
<dbReference type="STRING" id="1089305.SAMN05444148_0302"/>
<dbReference type="EMBL" id="FQWS01000001">
    <property type="protein sequence ID" value="SHG50931.1"/>
    <property type="molecule type" value="Genomic_DNA"/>
</dbReference>
<dbReference type="InterPro" id="IPR000835">
    <property type="entry name" value="HTH_MarR-typ"/>
</dbReference>
<dbReference type="Pfam" id="PF01047">
    <property type="entry name" value="MarR"/>
    <property type="match status" value="1"/>
</dbReference>
<dbReference type="GO" id="GO:0006950">
    <property type="term" value="P:response to stress"/>
    <property type="evidence" value="ECO:0007669"/>
    <property type="project" value="TreeGrafter"/>
</dbReference>
<dbReference type="AlphaFoldDB" id="A0A1M5KDZ4"/>
<dbReference type="InterPro" id="IPR036390">
    <property type="entry name" value="WH_DNA-bd_sf"/>
</dbReference>
<evidence type="ECO:0000259" key="1">
    <source>
        <dbReference type="PROSITE" id="PS50995"/>
    </source>
</evidence>